<dbReference type="Proteomes" id="UP001163882">
    <property type="component" value="Chromosome"/>
</dbReference>
<accession>A0ABY6IJP8</accession>
<dbReference type="EMBL" id="CP107716">
    <property type="protein sequence ID" value="UYQ70833.1"/>
    <property type="molecule type" value="Genomic_DNA"/>
</dbReference>
<dbReference type="RefSeq" id="WP_264224520.1">
    <property type="nucleotide sequence ID" value="NZ_CP107716.1"/>
</dbReference>
<proteinExistence type="predicted"/>
<evidence type="ECO:0000313" key="3">
    <source>
        <dbReference type="Proteomes" id="UP001163882"/>
    </source>
</evidence>
<keyword evidence="3" id="KW-1185">Reference proteome</keyword>
<dbReference type="InterPro" id="IPR041657">
    <property type="entry name" value="HTH_17"/>
</dbReference>
<feature type="domain" description="Helix-turn-helix" evidence="1">
    <location>
        <begin position="6"/>
        <end position="53"/>
    </location>
</feature>
<protein>
    <submittedName>
        <fullName evidence="2">Helix-turn-helix domain-containing protein</fullName>
    </submittedName>
</protein>
<evidence type="ECO:0000259" key="1">
    <source>
        <dbReference type="Pfam" id="PF12728"/>
    </source>
</evidence>
<sequence>MRPMAYSVSDVIEMIGIGRTKFYQLVSAGEIKTRKIGNRTVVLAADLDTWLASLPSSTNQEVNQ</sequence>
<organism evidence="2 3">
    <name type="scientific">Pelagibacterium flavum</name>
    <dbReference type="NCBI Taxonomy" id="2984530"/>
    <lineage>
        <taxon>Bacteria</taxon>
        <taxon>Pseudomonadati</taxon>
        <taxon>Pseudomonadota</taxon>
        <taxon>Alphaproteobacteria</taxon>
        <taxon>Hyphomicrobiales</taxon>
        <taxon>Devosiaceae</taxon>
        <taxon>Pelagibacterium</taxon>
    </lineage>
</organism>
<reference evidence="2" key="1">
    <citation type="submission" date="2022-10" db="EMBL/GenBank/DDBJ databases">
        <title>YIM 151497 complete genome.</title>
        <authorList>
            <person name="Chen X."/>
        </authorList>
    </citation>
    <scope>NUCLEOTIDE SEQUENCE</scope>
    <source>
        <strain evidence="2">YIM 151497</strain>
    </source>
</reference>
<evidence type="ECO:0000313" key="2">
    <source>
        <dbReference type="EMBL" id="UYQ70833.1"/>
    </source>
</evidence>
<gene>
    <name evidence="2" type="ORF">OF122_12245</name>
</gene>
<name>A0ABY6IJP8_9HYPH</name>
<dbReference type="Pfam" id="PF12728">
    <property type="entry name" value="HTH_17"/>
    <property type="match status" value="1"/>
</dbReference>